<dbReference type="STRING" id="1391654.AKJ09_09991"/>
<dbReference type="AlphaFoldDB" id="A0A0K1QC76"/>
<name>A0A0K1QC76_9BACT</name>
<evidence type="ECO:0000256" key="1">
    <source>
        <dbReference type="ARBA" id="ARBA00004141"/>
    </source>
</evidence>
<dbReference type="EMBL" id="CP012333">
    <property type="protein sequence ID" value="AKV03328.1"/>
    <property type="molecule type" value="Genomic_DNA"/>
</dbReference>
<sequence>MGQSNARLTDLRLLGRHQIAAGIATACDFGLMVGLVELVHAPPPLATLVSAAFGGVVNFTIARTWAFKERHVGTVPSQALRYTAVSLGGALLNAMLLQAVLFFGGRGYLLARAIISVMVSVAYTYPMHARVVFRLVGTGALGPTEFAMETEPERGPELGLAEATPALAASVIVERRKVR</sequence>
<keyword evidence="2 5" id="KW-0812">Transmembrane</keyword>
<gene>
    <name evidence="7" type="ORF">AKJ09_09991</name>
</gene>
<evidence type="ECO:0000256" key="5">
    <source>
        <dbReference type="SAM" id="Phobius"/>
    </source>
</evidence>
<proteinExistence type="predicted"/>
<keyword evidence="4 5" id="KW-0472">Membrane</keyword>
<dbReference type="GO" id="GO:0016020">
    <property type="term" value="C:membrane"/>
    <property type="evidence" value="ECO:0007669"/>
    <property type="project" value="UniProtKB-SubCell"/>
</dbReference>
<dbReference type="PROSITE" id="PS51257">
    <property type="entry name" value="PROKAR_LIPOPROTEIN"/>
    <property type="match status" value="1"/>
</dbReference>
<dbReference type="InterPro" id="IPR007267">
    <property type="entry name" value="GtrA_DPMS_TM"/>
</dbReference>
<evidence type="ECO:0000256" key="4">
    <source>
        <dbReference type="ARBA" id="ARBA00023136"/>
    </source>
</evidence>
<evidence type="ECO:0000313" key="7">
    <source>
        <dbReference type="EMBL" id="AKV03328.1"/>
    </source>
</evidence>
<reference evidence="7 8" key="1">
    <citation type="submission" date="2015-08" db="EMBL/GenBank/DDBJ databases">
        <authorList>
            <person name="Babu N.S."/>
            <person name="Beckwith C.J."/>
            <person name="Beseler K.G."/>
            <person name="Brison A."/>
            <person name="Carone J.V."/>
            <person name="Caskin T.P."/>
            <person name="Diamond M."/>
            <person name="Durham M.E."/>
            <person name="Foxe J.M."/>
            <person name="Go M."/>
            <person name="Henderson B.A."/>
            <person name="Jones I.B."/>
            <person name="McGettigan J.A."/>
            <person name="Micheletti S.J."/>
            <person name="Nasrallah M.E."/>
            <person name="Ortiz D."/>
            <person name="Piller C.R."/>
            <person name="Privatt S.R."/>
            <person name="Schneider S.L."/>
            <person name="Sharp S."/>
            <person name="Smith T.C."/>
            <person name="Stanton J.D."/>
            <person name="Ullery H.E."/>
            <person name="Wilson R.J."/>
            <person name="Serrano M.G."/>
            <person name="Buck G."/>
            <person name="Lee V."/>
            <person name="Wang Y."/>
            <person name="Carvalho R."/>
            <person name="Voegtly L."/>
            <person name="Shi R."/>
            <person name="Duckworth R."/>
            <person name="Johnson A."/>
            <person name="Loviza R."/>
            <person name="Walstead R."/>
            <person name="Shah Z."/>
            <person name="Kiflezghi M."/>
            <person name="Wade K."/>
            <person name="Ball S.L."/>
            <person name="Bradley K.W."/>
            <person name="Asai D.J."/>
            <person name="Bowman C.A."/>
            <person name="Russell D.A."/>
            <person name="Pope W.H."/>
            <person name="Jacobs-Sera D."/>
            <person name="Hendrix R.W."/>
            <person name="Hatfull G.F."/>
        </authorList>
    </citation>
    <scope>NUCLEOTIDE SEQUENCE [LARGE SCALE GENOMIC DNA]</scope>
    <source>
        <strain evidence="7 8">DSM 27648</strain>
    </source>
</reference>
<evidence type="ECO:0000256" key="3">
    <source>
        <dbReference type="ARBA" id="ARBA00022989"/>
    </source>
</evidence>
<keyword evidence="3 5" id="KW-1133">Transmembrane helix</keyword>
<feature type="domain" description="GtrA/DPMS transmembrane" evidence="6">
    <location>
        <begin position="20"/>
        <end position="133"/>
    </location>
</feature>
<feature type="transmembrane region" description="Helical" evidence="5">
    <location>
        <begin position="20"/>
        <end position="39"/>
    </location>
</feature>
<organism evidence="7 8">
    <name type="scientific">Labilithrix luteola</name>
    <dbReference type="NCBI Taxonomy" id="1391654"/>
    <lineage>
        <taxon>Bacteria</taxon>
        <taxon>Pseudomonadati</taxon>
        <taxon>Myxococcota</taxon>
        <taxon>Polyangia</taxon>
        <taxon>Polyangiales</taxon>
        <taxon>Labilitrichaceae</taxon>
        <taxon>Labilithrix</taxon>
    </lineage>
</organism>
<accession>A0A0K1QC76</accession>
<evidence type="ECO:0000256" key="2">
    <source>
        <dbReference type="ARBA" id="ARBA00022692"/>
    </source>
</evidence>
<dbReference type="Proteomes" id="UP000064967">
    <property type="component" value="Chromosome"/>
</dbReference>
<evidence type="ECO:0000313" key="8">
    <source>
        <dbReference type="Proteomes" id="UP000064967"/>
    </source>
</evidence>
<protein>
    <recommendedName>
        <fullName evidence="6">GtrA/DPMS transmembrane domain-containing protein</fullName>
    </recommendedName>
</protein>
<keyword evidence="8" id="KW-1185">Reference proteome</keyword>
<dbReference type="Pfam" id="PF04138">
    <property type="entry name" value="GtrA_DPMS_TM"/>
    <property type="match status" value="1"/>
</dbReference>
<comment type="subcellular location">
    <subcellularLocation>
        <location evidence="1">Membrane</location>
        <topology evidence="1">Multi-pass membrane protein</topology>
    </subcellularLocation>
</comment>
<dbReference type="RefSeq" id="WP_146654116.1">
    <property type="nucleotide sequence ID" value="NZ_CP012333.1"/>
</dbReference>
<evidence type="ECO:0000259" key="6">
    <source>
        <dbReference type="Pfam" id="PF04138"/>
    </source>
</evidence>
<dbReference type="KEGG" id="llu:AKJ09_09991"/>
<feature type="transmembrane region" description="Helical" evidence="5">
    <location>
        <begin position="45"/>
        <end position="67"/>
    </location>
</feature>
<feature type="transmembrane region" description="Helical" evidence="5">
    <location>
        <begin position="107"/>
        <end position="125"/>
    </location>
</feature>
<dbReference type="GO" id="GO:0000271">
    <property type="term" value="P:polysaccharide biosynthetic process"/>
    <property type="evidence" value="ECO:0007669"/>
    <property type="project" value="InterPro"/>
</dbReference>
<dbReference type="OrthoDB" id="961506at2"/>
<feature type="transmembrane region" description="Helical" evidence="5">
    <location>
        <begin position="79"/>
        <end position="101"/>
    </location>
</feature>